<gene>
    <name evidence="2" type="ORF">EV216_11835</name>
</gene>
<organism evidence="2 3">
    <name type="scientific">Rhodovulum steppense</name>
    <dbReference type="NCBI Taxonomy" id="540251"/>
    <lineage>
        <taxon>Bacteria</taxon>
        <taxon>Pseudomonadati</taxon>
        <taxon>Pseudomonadota</taxon>
        <taxon>Alphaproteobacteria</taxon>
        <taxon>Rhodobacterales</taxon>
        <taxon>Paracoccaceae</taxon>
        <taxon>Rhodovulum</taxon>
    </lineage>
</organism>
<dbReference type="InterPro" id="IPR011042">
    <property type="entry name" value="6-blade_b-propeller_TolB-like"/>
</dbReference>
<dbReference type="EMBL" id="SLVM01000018">
    <property type="protein sequence ID" value="TCM81492.1"/>
    <property type="molecule type" value="Genomic_DNA"/>
</dbReference>
<dbReference type="SUPFAM" id="SSF50952">
    <property type="entry name" value="Soluble quinoprotein glucose dehydrogenase"/>
    <property type="match status" value="1"/>
</dbReference>
<dbReference type="Pfam" id="PF07995">
    <property type="entry name" value="GSDH"/>
    <property type="match status" value="1"/>
</dbReference>
<sequence length="378" mass="40542">MRHRGSRPILRLAGLVLGAAALFLPLSDPARALDSSAGPLRIETVATGLSEPWAIGFLPDGSVLVTERGGRLVRIADGVAAEVAGLPDVAAVGQGGLLDLLVPRDFAESREIFLSYAKRQGRGEGTALGVGRLSEDGTRLEGVREIFAMAPGARGGRHFGSRIVEGPEGHLFLTIGDRGEDRSAQDLARHEGSVLRLNRDGTVPGDNPFVGQPGARPEIWSYGHRNPQGAALDLEGRLWVNEHGARGGDEVNLIEKGANYGWPVISYGRHYSGRKIGEGTAKPGMEQPVHYWDPSIAPSGLMIYSGALWPEWRGHLFSGSLNSGFLSRLDPDSGFAEERLEAPQTGRVRDLREGPEGAIWFLSVTDGALYRLLPETGQ</sequence>
<evidence type="ECO:0000259" key="1">
    <source>
        <dbReference type="Pfam" id="PF07995"/>
    </source>
</evidence>
<dbReference type="InterPro" id="IPR011041">
    <property type="entry name" value="Quinoprot_gluc/sorb_DH_b-prop"/>
</dbReference>
<proteinExistence type="predicted"/>
<comment type="caution">
    <text evidence="2">The sequence shown here is derived from an EMBL/GenBank/DDBJ whole genome shotgun (WGS) entry which is preliminary data.</text>
</comment>
<dbReference type="OrthoDB" id="9770043at2"/>
<dbReference type="RefSeq" id="WP_132695867.1">
    <property type="nucleotide sequence ID" value="NZ_SLVM01000018.1"/>
</dbReference>
<keyword evidence="3" id="KW-1185">Reference proteome</keyword>
<accession>A0A4R1YRJ1</accession>
<evidence type="ECO:0000313" key="3">
    <source>
        <dbReference type="Proteomes" id="UP000295277"/>
    </source>
</evidence>
<dbReference type="Proteomes" id="UP000295277">
    <property type="component" value="Unassembled WGS sequence"/>
</dbReference>
<dbReference type="AlphaFoldDB" id="A0A4R1YRJ1"/>
<dbReference type="InterPro" id="IPR012938">
    <property type="entry name" value="Glc/Sorbosone_DH"/>
</dbReference>
<dbReference type="PANTHER" id="PTHR19328">
    <property type="entry name" value="HEDGEHOG-INTERACTING PROTEIN"/>
    <property type="match status" value="1"/>
</dbReference>
<dbReference type="PANTHER" id="PTHR19328:SF75">
    <property type="entry name" value="ALDOSE SUGAR DEHYDROGENASE YLII"/>
    <property type="match status" value="1"/>
</dbReference>
<dbReference type="Gene3D" id="2.120.10.30">
    <property type="entry name" value="TolB, C-terminal domain"/>
    <property type="match status" value="1"/>
</dbReference>
<reference evidence="2 3" key="1">
    <citation type="submission" date="2019-03" db="EMBL/GenBank/DDBJ databases">
        <title>Genomic Encyclopedia of Type Strains, Phase IV (KMG-IV): sequencing the most valuable type-strain genomes for metagenomic binning, comparative biology and taxonomic classification.</title>
        <authorList>
            <person name="Goeker M."/>
        </authorList>
    </citation>
    <scope>NUCLEOTIDE SEQUENCE [LARGE SCALE GENOMIC DNA]</scope>
    <source>
        <strain evidence="2 3">DSM 21153</strain>
    </source>
</reference>
<protein>
    <submittedName>
        <fullName evidence="2">Glucose/arabinose dehydrogenase</fullName>
    </submittedName>
</protein>
<evidence type="ECO:0000313" key="2">
    <source>
        <dbReference type="EMBL" id="TCM81492.1"/>
    </source>
</evidence>
<feature type="domain" description="Glucose/Sorbosone dehydrogenase" evidence="1">
    <location>
        <begin position="49"/>
        <end position="371"/>
    </location>
</feature>
<name>A0A4R1YRJ1_9RHOB</name>